<dbReference type="AlphaFoldDB" id="A0A143YT52"/>
<dbReference type="STRING" id="140314.SAMN04488076_12519"/>
<dbReference type="EMBL" id="FJNE01000007">
    <property type="protein sequence ID" value="CZQ98005.1"/>
    <property type="molecule type" value="Genomic_DNA"/>
</dbReference>
<name>A0A143YT52_9LACT</name>
<dbReference type="RefSeq" id="WP_143084472.1">
    <property type="nucleotide sequence ID" value="NZ_FJNE01000007.1"/>
</dbReference>
<sequence length="111" mass="13171">MMTIPPQMLLPLILLSLKQGDELSAKRYYKELQKTNKDCRKVFGKRDFDLEKMVEAIEDFTYRPYSEDDIYLAISHVLTDFAFVPNVYYYEWLKKNLIKNAAPKKGIQKKK</sequence>
<accession>A0A143YT52</accession>
<dbReference type="Proteomes" id="UP000242754">
    <property type="component" value="Unassembled WGS sequence"/>
</dbReference>
<dbReference type="OrthoDB" id="2214899at2"/>
<keyword evidence="2" id="KW-1185">Reference proteome</keyword>
<evidence type="ECO:0000313" key="2">
    <source>
        <dbReference type="Proteomes" id="UP000242754"/>
    </source>
</evidence>
<protein>
    <submittedName>
        <fullName evidence="1">Uncharacterized protein</fullName>
    </submittedName>
</protein>
<gene>
    <name evidence="1" type="ORF">Tpal_2208</name>
</gene>
<evidence type="ECO:0000313" key="1">
    <source>
        <dbReference type="EMBL" id="CZQ98005.1"/>
    </source>
</evidence>
<proteinExistence type="predicted"/>
<organism evidence="1 2">
    <name type="scientific">Trichococcus palustris</name>
    <dbReference type="NCBI Taxonomy" id="140314"/>
    <lineage>
        <taxon>Bacteria</taxon>
        <taxon>Bacillati</taxon>
        <taxon>Bacillota</taxon>
        <taxon>Bacilli</taxon>
        <taxon>Lactobacillales</taxon>
        <taxon>Carnobacteriaceae</taxon>
        <taxon>Trichococcus</taxon>
    </lineage>
</organism>
<reference evidence="1 2" key="1">
    <citation type="submission" date="2016-02" db="EMBL/GenBank/DDBJ databases">
        <authorList>
            <person name="Wen L."/>
            <person name="He K."/>
            <person name="Yang H."/>
        </authorList>
    </citation>
    <scope>NUCLEOTIDE SEQUENCE [LARGE SCALE GENOMIC DNA]</scope>
    <source>
        <strain evidence="1">Trichococcus palustris</strain>
    </source>
</reference>